<name>A0A077AWF5_9PROT</name>
<dbReference type="AlphaFoldDB" id="A0A077AWF5"/>
<dbReference type="GO" id="GO:0070180">
    <property type="term" value="F:large ribosomal subunit rRNA binding"/>
    <property type="evidence" value="ECO:0007669"/>
    <property type="project" value="UniProtKB-UniRule"/>
</dbReference>
<dbReference type="PANTHER" id="PTHR11560">
    <property type="entry name" value="39S RIBOSOMAL PROTEIN L10, MITOCHONDRIAL"/>
    <property type="match status" value="1"/>
</dbReference>
<dbReference type="Pfam" id="PF00466">
    <property type="entry name" value="Ribosomal_L10"/>
    <property type="match status" value="1"/>
</dbReference>
<comment type="similarity">
    <text evidence="2 6">Belongs to the universal ribosomal protein uL10 family.</text>
</comment>
<dbReference type="EMBL" id="CP008941">
    <property type="protein sequence ID" value="AIK96776.1"/>
    <property type="molecule type" value="Genomic_DNA"/>
</dbReference>
<dbReference type="GO" id="GO:0006412">
    <property type="term" value="P:translation"/>
    <property type="evidence" value="ECO:0007669"/>
    <property type="project" value="UniProtKB-UniRule"/>
</dbReference>
<gene>
    <name evidence="6" type="primary">rplJ</name>
    <name evidence="7" type="ORF">ID47_08615</name>
</gene>
<sequence length="170" mass="18052">MNRSEKEQLVSQMREKLVNAKCVVVAHQTGLTVSEVSALRRDMRGAGTEFKVLKNTLAKIAVQGTPLEGLSTILEGPTALAFSCQDAIAPAKVAAKFASKNDRLKLVGGYLDGQILDAKGVDALAKLPSLDELRSKILAVINTPATRIALLAKEPATRVARVLNAYGSGQ</sequence>
<evidence type="ECO:0000256" key="5">
    <source>
        <dbReference type="ARBA" id="ARBA00035202"/>
    </source>
</evidence>
<dbReference type="KEGG" id="paca:ID47_08615"/>
<comment type="subunit">
    <text evidence="6">Part of the ribosomal stalk of the 50S ribosomal subunit. The N-terminus interacts with L11 and the large rRNA to form the base of the stalk. The C-terminus forms an elongated spine to which L12 dimers bind in a sequential fashion forming a multimeric L10(L12)X complex.</text>
</comment>
<dbReference type="Gene3D" id="3.30.70.1730">
    <property type="match status" value="1"/>
</dbReference>
<dbReference type="Proteomes" id="UP000028926">
    <property type="component" value="Chromosome"/>
</dbReference>
<organism evidence="7 8">
    <name type="scientific">Candidatus Odyssella acanthamoebae</name>
    <dbReference type="NCBI Taxonomy" id="91604"/>
    <lineage>
        <taxon>Bacteria</taxon>
        <taxon>Pseudomonadati</taxon>
        <taxon>Pseudomonadota</taxon>
        <taxon>Alphaproteobacteria</taxon>
        <taxon>Holosporales</taxon>
        <taxon>Candidatus Paracaedibacteraceae</taxon>
        <taxon>Candidatus Odyssella</taxon>
    </lineage>
</organism>
<dbReference type="InterPro" id="IPR043141">
    <property type="entry name" value="Ribosomal_uL10-like_sf"/>
</dbReference>
<evidence type="ECO:0000256" key="4">
    <source>
        <dbReference type="ARBA" id="ARBA00023274"/>
    </source>
</evidence>
<evidence type="ECO:0000313" key="7">
    <source>
        <dbReference type="EMBL" id="AIK96776.1"/>
    </source>
</evidence>
<keyword evidence="3 6" id="KW-0689">Ribosomal protein</keyword>
<proteinExistence type="inferred from homology"/>
<dbReference type="NCBIfam" id="NF000955">
    <property type="entry name" value="PRK00099.1-1"/>
    <property type="match status" value="1"/>
</dbReference>
<accession>A0A077AWF5</accession>
<dbReference type="RefSeq" id="WP_038465472.1">
    <property type="nucleotide sequence ID" value="NZ_CP008941.1"/>
</dbReference>
<dbReference type="GO" id="GO:0015934">
    <property type="term" value="C:large ribosomal subunit"/>
    <property type="evidence" value="ECO:0007669"/>
    <property type="project" value="InterPro"/>
</dbReference>
<dbReference type="eggNOG" id="COG0244">
    <property type="taxonomic scope" value="Bacteria"/>
</dbReference>
<evidence type="ECO:0000313" key="8">
    <source>
        <dbReference type="Proteomes" id="UP000028926"/>
    </source>
</evidence>
<evidence type="ECO:0000256" key="1">
    <source>
        <dbReference type="ARBA" id="ARBA00002633"/>
    </source>
</evidence>
<dbReference type="InterPro" id="IPR002363">
    <property type="entry name" value="Ribosomal_uL10_CS_bac"/>
</dbReference>
<keyword evidence="6" id="KW-0694">RNA-binding</keyword>
<evidence type="ECO:0000256" key="2">
    <source>
        <dbReference type="ARBA" id="ARBA00008889"/>
    </source>
</evidence>
<dbReference type="HAMAP" id="MF_00362">
    <property type="entry name" value="Ribosomal_uL10"/>
    <property type="match status" value="1"/>
</dbReference>
<evidence type="ECO:0000256" key="3">
    <source>
        <dbReference type="ARBA" id="ARBA00022980"/>
    </source>
</evidence>
<dbReference type="OrthoDB" id="9791972at2"/>
<reference evidence="7 8" key="1">
    <citation type="submission" date="2014-07" db="EMBL/GenBank/DDBJ databases">
        <title>Comparative genomic insights into amoeba endosymbionts belonging to the families of Holosporaceae and Candidatus Midichloriaceae within Rickettsiales.</title>
        <authorList>
            <person name="Wang Z."/>
            <person name="Wu M."/>
        </authorList>
    </citation>
    <scope>NUCLEOTIDE SEQUENCE [LARGE SCALE GENOMIC DNA]</scope>
    <source>
        <strain evidence="7">PRA3</strain>
    </source>
</reference>
<dbReference type="CDD" id="cd05797">
    <property type="entry name" value="Ribosomal_L10"/>
    <property type="match status" value="1"/>
</dbReference>
<keyword evidence="4 6" id="KW-0687">Ribonucleoprotein</keyword>
<dbReference type="InterPro" id="IPR022973">
    <property type="entry name" value="Ribosomal_uL10_bac"/>
</dbReference>
<dbReference type="HOGENOM" id="CLU_092227_0_0_5"/>
<keyword evidence="8" id="KW-1185">Reference proteome</keyword>
<dbReference type="STRING" id="91604.ID47_08615"/>
<dbReference type="InterPro" id="IPR001790">
    <property type="entry name" value="Ribosomal_uL10"/>
</dbReference>
<dbReference type="GO" id="GO:0003735">
    <property type="term" value="F:structural constituent of ribosome"/>
    <property type="evidence" value="ECO:0007669"/>
    <property type="project" value="InterPro"/>
</dbReference>
<keyword evidence="6" id="KW-0699">rRNA-binding</keyword>
<protein>
    <recommendedName>
        <fullName evidence="5 6">Large ribosomal subunit protein uL10</fullName>
    </recommendedName>
</protein>
<comment type="function">
    <text evidence="1 6">Forms part of the ribosomal stalk, playing a central role in the interaction of the ribosome with GTP-bound translation factors.</text>
</comment>
<dbReference type="InterPro" id="IPR047865">
    <property type="entry name" value="Ribosomal_uL10_bac_type"/>
</dbReference>
<evidence type="ECO:0000256" key="6">
    <source>
        <dbReference type="HAMAP-Rule" id="MF_00362"/>
    </source>
</evidence>
<dbReference type="SUPFAM" id="SSF160369">
    <property type="entry name" value="Ribosomal protein L10-like"/>
    <property type="match status" value="1"/>
</dbReference>
<dbReference type="PROSITE" id="PS01109">
    <property type="entry name" value="RIBOSOMAL_L10"/>
    <property type="match status" value="1"/>
</dbReference>